<evidence type="ECO:0000313" key="2">
    <source>
        <dbReference type="EMBL" id="RSH84991.1"/>
    </source>
</evidence>
<dbReference type="GeneID" id="39591109"/>
<dbReference type="InterPro" id="IPR051678">
    <property type="entry name" value="AGP_Transferase"/>
</dbReference>
<comment type="caution">
    <text evidence="2">The sequence shown here is derived from an EMBL/GenBank/DDBJ whole genome shotgun (WGS) entry which is preliminary data.</text>
</comment>
<proteinExistence type="predicted"/>
<dbReference type="STRING" id="105984.A0A427Y1N2"/>
<dbReference type="RefSeq" id="XP_028478439.1">
    <property type="nucleotide sequence ID" value="XM_028621987.1"/>
</dbReference>
<keyword evidence="3" id="KW-1185">Reference proteome</keyword>
<feature type="domain" description="Aminoglycoside phosphotransferase" evidence="1">
    <location>
        <begin position="81"/>
        <end position="307"/>
    </location>
</feature>
<protein>
    <recommendedName>
        <fullName evidence="1">Aminoglycoside phosphotransferase domain-containing protein</fullName>
    </recommendedName>
</protein>
<organism evidence="2 3">
    <name type="scientific">Apiotrichum porosum</name>
    <dbReference type="NCBI Taxonomy" id="105984"/>
    <lineage>
        <taxon>Eukaryota</taxon>
        <taxon>Fungi</taxon>
        <taxon>Dikarya</taxon>
        <taxon>Basidiomycota</taxon>
        <taxon>Agaricomycotina</taxon>
        <taxon>Tremellomycetes</taxon>
        <taxon>Trichosporonales</taxon>
        <taxon>Trichosporonaceae</taxon>
        <taxon>Apiotrichum</taxon>
    </lineage>
</organism>
<gene>
    <name evidence="2" type="ORF">EHS24_006566</name>
</gene>
<dbReference type="Proteomes" id="UP000279236">
    <property type="component" value="Unassembled WGS sequence"/>
</dbReference>
<dbReference type="EMBL" id="RSCE01000003">
    <property type="protein sequence ID" value="RSH84991.1"/>
    <property type="molecule type" value="Genomic_DNA"/>
</dbReference>
<sequence>MATAAPLVKHAASLLRPGHSNCVAFPDIHQPGLSFSLVPRAATQWHDEDWFMGGLNYHLAVTFDDGVCWLARIRQKNGNPRKLQSLVSEFVTLKALNRACPEFVPNVWMPQASPLGPPFFFMEHFKGSNSRHLFPRSGARPVESQTIVSDMATFLIQLSSLEIRGDIGSLTASSAVVDAATDLEPEPVVGPFEHWDYCISNGLTTLGPFRTSRDAWVAKIDAVVLALERGLFAINGGHLLHVYLVHLEMRALVNACEEMAVPCGPGDGEQPTFITHADSKNHLLVTDDGHLRAVIDWEGAYTAPFAEAFAAPMGFYDQRGFVRGSNELSTEEVLLADIFQSRGRKDMAQAVRGGRKYHRLAFHLGTLQPTLEMVNALYDAFLGEESASCIRFDSLFEWEAAALHKFSHVPGLEQLAIPPGEGDVAYLRFAEVEPDANWCKVVTVKDAS</sequence>
<accession>A0A427Y1N2</accession>
<dbReference type="PANTHER" id="PTHR21310:SF15">
    <property type="entry name" value="AMINOGLYCOSIDE PHOSPHOTRANSFERASE DOMAIN-CONTAINING PROTEIN"/>
    <property type="match status" value="1"/>
</dbReference>
<dbReference type="InterPro" id="IPR011009">
    <property type="entry name" value="Kinase-like_dom_sf"/>
</dbReference>
<reference evidence="2 3" key="1">
    <citation type="submission" date="2018-11" db="EMBL/GenBank/DDBJ databases">
        <title>Genome sequence of Apiotrichum porosum DSM 27194.</title>
        <authorList>
            <person name="Aliyu H."/>
            <person name="Gorte O."/>
            <person name="Ochsenreither K."/>
        </authorList>
    </citation>
    <scope>NUCLEOTIDE SEQUENCE [LARGE SCALE GENOMIC DNA]</scope>
    <source>
        <strain evidence="2 3">DSM 27194</strain>
    </source>
</reference>
<dbReference type="SUPFAM" id="SSF56112">
    <property type="entry name" value="Protein kinase-like (PK-like)"/>
    <property type="match status" value="1"/>
</dbReference>
<evidence type="ECO:0000259" key="1">
    <source>
        <dbReference type="Pfam" id="PF01636"/>
    </source>
</evidence>
<evidence type="ECO:0000313" key="3">
    <source>
        <dbReference type="Proteomes" id="UP000279236"/>
    </source>
</evidence>
<dbReference type="OrthoDB" id="2564497at2759"/>
<name>A0A427Y1N2_9TREE</name>
<dbReference type="AlphaFoldDB" id="A0A427Y1N2"/>
<dbReference type="Pfam" id="PF01636">
    <property type="entry name" value="APH"/>
    <property type="match status" value="1"/>
</dbReference>
<dbReference type="InterPro" id="IPR002575">
    <property type="entry name" value="Aminoglycoside_PTrfase"/>
</dbReference>
<dbReference type="PANTHER" id="PTHR21310">
    <property type="entry name" value="AMINOGLYCOSIDE PHOSPHOTRANSFERASE-RELATED-RELATED"/>
    <property type="match status" value="1"/>
</dbReference>